<gene>
    <name evidence="1" type="ORF">CIB84_001869</name>
</gene>
<dbReference type="OrthoDB" id="9378301at2759"/>
<dbReference type="AlphaFoldDB" id="A0A2P4TDC5"/>
<evidence type="ECO:0000313" key="2">
    <source>
        <dbReference type="Proteomes" id="UP000237246"/>
    </source>
</evidence>
<reference evidence="1 2" key="1">
    <citation type="submission" date="2018-01" db="EMBL/GenBank/DDBJ databases">
        <title>Comparison of the Chinese Bamboo Partridge and Red Junglefowl genome sequences highlights the importance of demography in genome evolution.</title>
        <authorList>
            <person name="Tiley G.P."/>
            <person name="Kimball R.T."/>
            <person name="Braun E.L."/>
            <person name="Burleigh J.G."/>
        </authorList>
    </citation>
    <scope>NUCLEOTIDE SEQUENCE [LARGE SCALE GENOMIC DNA]</scope>
    <source>
        <strain evidence="1">RTK389</strain>
        <tissue evidence="1">Blood</tissue>
    </source>
</reference>
<sequence length="203" mass="22497">PHTLSIQDLGLELCALDFSFVSPQTALLQLHQATHSHSSQLGDDRHKAGTGSVIPSLLSQTGPKINASEGINRREKKAWTLGGQDCFVFPKAISLFTRRLLFQKNTGPVTLPRSVGAQQSREHSRQTWFGKGAYLLPLKERREEERNLHCSAISTLSTGFEHAPVWQQKAASIYLRWQRGPSTVAVSLACWLGKRAVLLQLCS</sequence>
<feature type="non-terminal residue" evidence="1">
    <location>
        <position position="1"/>
    </location>
</feature>
<proteinExistence type="predicted"/>
<evidence type="ECO:0000313" key="1">
    <source>
        <dbReference type="EMBL" id="POI34379.1"/>
    </source>
</evidence>
<comment type="caution">
    <text evidence="1">The sequence shown here is derived from an EMBL/GenBank/DDBJ whole genome shotgun (WGS) entry which is preliminary data.</text>
</comment>
<dbReference type="EMBL" id="PPHD01001905">
    <property type="protein sequence ID" value="POI34379.1"/>
    <property type="molecule type" value="Genomic_DNA"/>
</dbReference>
<keyword evidence="2" id="KW-1185">Reference proteome</keyword>
<dbReference type="Proteomes" id="UP000237246">
    <property type="component" value="Unassembled WGS sequence"/>
</dbReference>
<name>A0A2P4TDC5_BAMTH</name>
<organism evidence="1 2">
    <name type="scientific">Bambusicola thoracicus</name>
    <name type="common">Chinese bamboo-partridge</name>
    <name type="synonym">Perdix thoracica</name>
    <dbReference type="NCBI Taxonomy" id="9083"/>
    <lineage>
        <taxon>Eukaryota</taxon>
        <taxon>Metazoa</taxon>
        <taxon>Chordata</taxon>
        <taxon>Craniata</taxon>
        <taxon>Vertebrata</taxon>
        <taxon>Euteleostomi</taxon>
        <taxon>Archelosauria</taxon>
        <taxon>Archosauria</taxon>
        <taxon>Dinosauria</taxon>
        <taxon>Saurischia</taxon>
        <taxon>Theropoda</taxon>
        <taxon>Coelurosauria</taxon>
        <taxon>Aves</taxon>
        <taxon>Neognathae</taxon>
        <taxon>Galloanserae</taxon>
        <taxon>Galliformes</taxon>
        <taxon>Phasianidae</taxon>
        <taxon>Perdicinae</taxon>
        <taxon>Bambusicola</taxon>
    </lineage>
</organism>
<protein>
    <submittedName>
        <fullName evidence="1">Uncharacterized protein</fullName>
    </submittedName>
</protein>
<accession>A0A2P4TDC5</accession>